<dbReference type="Gene3D" id="1.10.150.650">
    <property type="match status" value="1"/>
</dbReference>
<organism evidence="2 3">
    <name type="scientific">Candidatus Scatavimonas merdigallinarum</name>
    <dbReference type="NCBI Taxonomy" id="2840914"/>
    <lineage>
        <taxon>Bacteria</taxon>
        <taxon>Bacillati</taxon>
        <taxon>Bacillota</taxon>
        <taxon>Clostridia</taxon>
        <taxon>Eubacteriales</taxon>
        <taxon>Oscillospiraceae</taxon>
        <taxon>Oscillospiraceae incertae sedis</taxon>
        <taxon>Candidatus Scatavimonas</taxon>
    </lineage>
</organism>
<dbReference type="GO" id="GO:0035312">
    <property type="term" value="F:5'-3' DNA exonuclease activity"/>
    <property type="evidence" value="ECO:0007669"/>
    <property type="project" value="TreeGrafter"/>
</dbReference>
<dbReference type="AlphaFoldDB" id="A0A9D1CUM9"/>
<dbReference type="SMART" id="SM00481">
    <property type="entry name" value="POLIIIAc"/>
    <property type="match status" value="1"/>
</dbReference>
<dbReference type="PANTHER" id="PTHR42924:SF3">
    <property type="entry name" value="POLYMERASE_HISTIDINOL PHOSPHATASE N-TERMINAL DOMAIN-CONTAINING PROTEIN"/>
    <property type="match status" value="1"/>
</dbReference>
<proteinExistence type="predicted"/>
<feature type="domain" description="Polymerase/histidinol phosphatase N-terminal" evidence="1">
    <location>
        <begin position="3"/>
        <end position="68"/>
    </location>
</feature>
<evidence type="ECO:0000259" key="1">
    <source>
        <dbReference type="SMART" id="SM00481"/>
    </source>
</evidence>
<evidence type="ECO:0000313" key="2">
    <source>
        <dbReference type="EMBL" id="HIQ80299.1"/>
    </source>
</evidence>
<name>A0A9D1CUM9_9FIRM</name>
<dbReference type="InterPro" id="IPR052018">
    <property type="entry name" value="PHP_domain"/>
</dbReference>
<dbReference type="InterPro" id="IPR003141">
    <property type="entry name" value="Pol/His_phosphatase_N"/>
</dbReference>
<sequence>MAADLHCHTKLSDGSVAIDELVILAKNKGIPTIAVTDHDTFAGATRAKIFGQRHGVEVIHGAEISTFDYQRKRLVHLLCYMCEHPARLEGLFGKILANRRKAVSIALQKVMRLYPITPEMVAKRAQGSTAIYKQHIMQTLVDAGYADKMYGPLYDKLFNWKIGIAKTNIEYPDVFEVLEQIHDAGGVAVLAHPAVYDTYALLPELAEKGLDGVEVYYPRARQDDLEVLGAIAEAYDLVITGGTDFHGGSTSSVHPIGTCLTLDEQLLKLKKRKAALLQKQGAV</sequence>
<dbReference type="CDD" id="cd07438">
    <property type="entry name" value="PHP_HisPPase_AMP"/>
    <property type="match status" value="1"/>
</dbReference>
<dbReference type="SUPFAM" id="SSF89550">
    <property type="entry name" value="PHP domain-like"/>
    <property type="match status" value="1"/>
</dbReference>
<dbReference type="Proteomes" id="UP000886787">
    <property type="component" value="Unassembled WGS sequence"/>
</dbReference>
<comment type="caution">
    <text evidence="2">The sequence shown here is derived from an EMBL/GenBank/DDBJ whole genome shotgun (WGS) entry which is preliminary data.</text>
</comment>
<dbReference type="GO" id="GO:0004534">
    <property type="term" value="F:5'-3' RNA exonuclease activity"/>
    <property type="evidence" value="ECO:0007669"/>
    <property type="project" value="TreeGrafter"/>
</dbReference>
<reference evidence="2" key="1">
    <citation type="submission" date="2020-10" db="EMBL/GenBank/DDBJ databases">
        <authorList>
            <person name="Gilroy R."/>
        </authorList>
    </citation>
    <scope>NUCLEOTIDE SEQUENCE</scope>
    <source>
        <strain evidence="2">ChiSjej1B19-3389</strain>
    </source>
</reference>
<protein>
    <submittedName>
        <fullName evidence="2">PHP domain-containing protein</fullName>
    </submittedName>
</protein>
<dbReference type="Pfam" id="PF02811">
    <property type="entry name" value="PHP"/>
    <property type="match status" value="1"/>
</dbReference>
<gene>
    <name evidence="2" type="ORF">IAD32_03315</name>
</gene>
<evidence type="ECO:0000313" key="3">
    <source>
        <dbReference type="Proteomes" id="UP000886787"/>
    </source>
</evidence>
<dbReference type="InterPro" id="IPR004013">
    <property type="entry name" value="PHP_dom"/>
</dbReference>
<dbReference type="Gene3D" id="3.20.20.140">
    <property type="entry name" value="Metal-dependent hydrolases"/>
    <property type="match status" value="1"/>
</dbReference>
<reference evidence="2" key="2">
    <citation type="journal article" date="2021" name="PeerJ">
        <title>Extensive microbial diversity within the chicken gut microbiome revealed by metagenomics and culture.</title>
        <authorList>
            <person name="Gilroy R."/>
            <person name="Ravi A."/>
            <person name="Getino M."/>
            <person name="Pursley I."/>
            <person name="Horton D.L."/>
            <person name="Alikhan N.F."/>
            <person name="Baker D."/>
            <person name="Gharbi K."/>
            <person name="Hall N."/>
            <person name="Watson M."/>
            <person name="Adriaenssens E.M."/>
            <person name="Foster-Nyarko E."/>
            <person name="Jarju S."/>
            <person name="Secka A."/>
            <person name="Antonio M."/>
            <person name="Oren A."/>
            <person name="Chaudhuri R.R."/>
            <person name="La Ragione R."/>
            <person name="Hildebrand F."/>
            <person name="Pallen M.J."/>
        </authorList>
    </citation>
    <scope>NUCLEOTIDE SEQUENCE</scope>
    <source>
        <strain evidence="2">ChiSjej1B19-3389</strain>
    </source>
</reference>
<dbReference type="PANTHER" id="PTHR42924">
    <property type="entry name" value="EXONUCLEASE"/>
    <property type="match status" value="1"/>
</dbReference>
<accession>A0A9D1CUM9</accession>
<dbReference type="InterPro" id="IPR016195">
    <property type="entry name" value="Pol/histidinol_Pase-like"/>
</dbReference>
<dbReference type="EMBL" id="DVFW01000018">
    <property type="protein sequence ID" value="HIQ80299.1"/>
    <property type="molecule type" value="Genomic_DNA"/>
</dbReference>